<comment type="caution">
    <text evidence="2">The sequence shown here is derived from an EMBL/GenBank/DDBJ whole genome shotgun (WGS) entry which is preliminary data.</text>
</comment>
<sequence length="125" mass="13565">MIPPVLHARWHDQKTITELANRLNQHTDNASKPPSSDGAGSTPPARPRTTCGQKRGLDNPEGGVGERQYTFGMHVLPEYVINVVENAFVITLSASQLGISGSRTQFIPQTPRSYERMAKAIIGAG</sequence>
<reference evidence="2 3" key="1">
    <citation type="submission" date="2016-09" db="EMBL/GenBank/DDBJ databases">
        <title>Draft Genome Sequence of Aeromonas sobria Strain 08005, Isolated from Sick Rana catesbeiana.</title>
        <authorList>
            <person name="Yang Q."/>
        </authorList>
    </citation>
    <scope>NUCLEOTIDE SEQUENCE [LARGE SCALE GENOMIC DNA]</scope>
    <source>
        <strain evidence="2 3">08005</strain>
    </source>
</reference>
<organism evidence="2 3">
    <name type="scientific">Aeromonas sobria</name>
    <dbReference type="NCBI Taxonomy" id="646"/>
    <lineage>
        <taxon>Bacteria</taxon>
        <taxon>Pseudomonadati</taxon>
        <taxon>Pseudomonadota</taxon>
        <taxon>Gammaproteobacteria</taxon>
        <taxon>Aeromonadales</taxon>
        <taxon>Aeromonadaceae</taxon>
        <taxon>Aeromonas</taxon>
    </lineage>
</organism>
<dbReference type="Proteomes" id="UP000179934">
    <property type="component" value="Unassembled WGS sequence"/>
</dbReference>
<dbReference type="AlphaFoldDB" id="A0A1S2D746"/>
<proteinExistence type="predicted"/>
<dbReference type="STRING" id="646.BJD16_00105"/>
<accession>A0A1S2D746</accession>
<evidence type="ECO:0000313" key="3">
    <source>
        <dbReference type="Proteomes" id="UP000179934"/>
    </source>
</evidence>
<protein>
    <submittedName>
        <fullName evidence="2">Uncharacterized protein</fullName>
    </submittedName>
</protein>
<name>A0A1S2D746_AERSO</name>
<dbReference type="EMBL" id="MKFU01000001">
    <property type="protein sequence ID" value="OHY96705.1"/>
    <property type="molecule type" value="Genomic_DNA"/>
</dbReference>
<evidence type="ECO:0000313" key="2">
    <source>
        <dbReference type="EMBL" id="OHY96705.1"/>
    </source>
</evidence>
<gene>
    <name evidence="2" type="ORF">BJD16_00105</name>
</gene>
<feature type="region of interest" description="Disordered" evidence="1">
    <location>
        <begin position="20"/>
        <end position="65"/>
    </location>
</feature>
<feature type="compositionally biased region" description="Polar residues" evidence="1">
    <location>
        <begin position="20"/>
        <end position="34"/>
    </location>
</feature>
<evidence type="ECO:0000256" key="1">
    <source>
        <dbReference type="SAM" id="MobiDB-lite"/>
    </source>
</evidence>